<evidence type="ECO:0000256" key="3">
    <source>
        <dbReference type="ARBA" id="ARBA00023002"/>
    </source>
</evidence>
<dbReference type="InterPro" id="IPR036683">
    <property type="entry name" value="CO_DH_flav_C_dom_sf"/>
</dbReference>
<dbReference type="PROSITE" id="PS51387">
    <property type="entry name" value="FAD_PCMH"/>
    <property type="match status" value="1"/>
</dbReference>
<dbReference type="InterPro" id="IPR016166">
    <property type="entry name" value="FAD-bd_PCMH"/>
</dbReference>
<dbReference type="InterPro" id="IPR016169">
    <property type="entry name" value="FAD-bd_PCMH_sub2"/>
</dbReference>
<dbReference type="SMART" id="SM01092">
    <property type="entry name" value="CO_deh_flav_C"/>
    <property type="match status" value="1"/>
</dbReference>
<dbReference type="PANTHER" id="PTHR42659">
    <property type="entry name" value="XANTHINE DEHYDROGENASE SUBUNIT C-RELATED"/>
    <property type="match status" value="1"/>
</dbReference>
<evidence type="ECO:0000256" key="2">
    <source>
        <dbReference type="ARBA" id="ARBA00022827"/>
    </source>
</evidence>
<dbReference type="Gene3D" id="3.30.465.10">
    <property type="match status" value="1"/>
</dbReference>
<dbReference type="Pfam" id="PF00941">
    <property type="entry name" value="FAD_binding_5"/>
    <property type="match status" value="1"/>
</dbReference>
<protein>
    <recommendedName>
        <fullName evidence="4">FAD-binding PCMH-type domain-containing protein</fullName>
    </recommendedName>
</protein>
<dbReference type="Pfam" id="PF03450">
    <property type="entry name" value="CO_deh_flav_C"/>
    <property type="match status" value="1"/>
</dbReference>
<name>A0A3B0RT08_9ZZZZ</name>
<dbReference type="SUPFAM" id="SSF55447">
    <property type="entry name" value="CO dehydrogenase flavoprotein C-terminal domain-like"/>
    <property type="match status" value="1"/>
</dbReference>
<dbReference type="InterPro" id="IPR002346">
    <property type="entry name" value="Mopterin_DH_FAD-bd"/>
</dbReference>
<gene>
    <name evidence="5" type="ORF">MNBD_ACTINO02-1370</name>
</gene>
<keyword evidence="1" id="KW-0285">Flavoprotein</keyword>
<evidence type="ECO:0000313" key="5">
    <source>
        <dbReference type="EMBL" id="VAV94652.1"/>
    </source>
</evidence>
<keyword evidence="2" id="KW-0274">FAD</keyword>
<dbReference type="InterPro" id="IPR016167">
    <property type="entry name" value="FAD-bd_PCMH_sub1"/>
</dbReference>
<accession>A0A3B0RT08</accession>
<sequence>MKLPPFAMHRPSSVGEATKYLREFGDGGVVYCGGTELLLVMKLGLSDFDHLVDIKRIPGLGTISVTGETLRIGATATHREIETNREIAQRWPGLVAMTRQVANVRVRNVGTLGGNLAFADPASDPATFLLASDALIEIRNADGELRQVPVGEFHVGAYQTVLGESELIEAILVPQPAAGTTVVHERIRFHERPAVTVTVAGTVRAGTIIDVRIAVGSVGSVPIRIAEAEARLRGIEQDSLESAIRDTTEAVEATVDPVEDLNGSVEYKRHLAGVLAGRAAGQCLRQAFDGGAGL</sequence>
<proteinExistence type="predicted"/>
<reference evidence="5" key="1">
    <citation type="submission" date="2018-06" db="EMBL/GenBank/DDBJ databases">
        <authorList>
            <person name="Zhirakovskaya E."/>
        </authorList>
    </citation>
    <scope>NUCLEOTIDE SEQUENCE</scope>
</reference>
<evidence type="ECO:0000256" key="1">
    <source>
        <dbReference type="ARBA" id="ARBA00022630"/>
    </source>
</evidence>
<dbReference type="InterPro" id="IPR051312">
    <property type="entry name" value="Diverse_Substr_Oxidored"/>
</dbReference>
<dbReference type="SUPFAM" id="SSF56176">
    <property type="entry name" value="FAD-binding/transporter-associated domain-like"/>
    <property type="match status" value="1"/>
</dbReference>
<evidence type="ECO:0000259" key="4">
    <source>
        <dbReference type="PROSITE" id="PS51387"/>
    </source>
</evidence>
<keyword evidence="3" id="KW-0560">Oxidoreductase</keyword>
<dbReference type="EMBL" id="UOEK01000066">
    <property type="protein sequence ID" value="VAV94652.1"/>
    <property type="molecule type" value="Genomic_DNA"/>
</dbReference>
<organism evidence="5">
    <name type="scientific">hydrothermal vent metagenome</name>
    <dbReference type="NCBI Taxonomy" id="652676"/>
    <lineage>
        <taxon>unclassified sequences</taxon>
        <taxon>metagenomes</taxon>
        <taxon>ecological metagenomes</taxon>
    </lineage>
</organism>
<dbReference type="InterPro" id="IPR005107">
    <property type="entry name" value="CO_DH_flav_C"/>
</dbReference>
<dbReference type="Gene3D" id="3.30.43.10">
    <property type="entry name" value="Uridine Diphospho-n-acetylenolpyruvylglucosamine Reductase, domain 2"/>
    <property type="match status" value="1"/>
</dbReference>
<dbReference type="PANTHER" id="PTHR42659:SF2">
    <property type="entry name" value="XANTHINE DEHYDROGENASE SUBUNIT C-RELATED"/>
    <property type="match status" value="1"/>
</dbReference>
<feature type="domain" description="FAD-binding PCMH-type" evidence="4">
    <location>
        <begin position="1"/>
        <end position="178"/>
    </location>
</feature>
<dbReference type="Gene3D" id="3.30.390.50">
    <property type="entry name" value="CO dehydrogenase flavoprotein, C-terminal domain"/>
    <property type="match status" value="1"/>
</dbReference>
<dbReference type="InterPro" id="IPR036318">
    <property type="entry name" value="FAD-bd_PCMH-like_sf"/>
</dbReference>
<dbReference type="AlphaFoldDB" id="A0A3B0RT08"/>
<dbReference type="GO" id="GO:0071949">
    <property type="term" value="F:FAD binding"/>
    <property type="evidence" value="ECO:0007669"/>
    <property type="project" value="InterPro"/>
</dbReference>
<dbReference type="GO" id="GO:0016491">
    <property type="term" value="F:oxidoreductase activity"/>
    <property type="evidence" value="ECO:0007669"/>
    <property type="project" value="UniProtKB-KW"/>
</dbReference>